<feature type="region of interest" description="Disordered" evidence="2">
    <location>
        <begin position="289"/>
        <end position="314"/>
    </location>
</feature>
<proteinExistence type="predicted"/>
<keyword evidence="1" id="KW-0175">Coiled coil</keyword>
<evidence type="ECO:0000256" key="1">
    <source>
        <dbReference type="SAM" id="Coils"/>
    </source>
</evidence>
<feature type="coiled-coil region" evidence="1">
    <location>
        <begin position="334"/>
        <end position="459"/>
    </location>
</feature>
<dbReference type="Gene3D" id="1.10.287.1490">
    <property type="match status" value="1"/>
</dbReference>
<evidence type="ECO:0000313" key="4">
    <source>
        <dbReference type="EMBL" id="MDR6940069.1"/>
    </source>
</evidence>
<protein>
    <submittedName>
        <fullName evidence="4">Chromosome segregation ATPase</fullName>
    </submittedName>
</protein>
<feature type="coiled-coil region" evidence="1">
    <location>
        <begin position="497"/>
        <end position="644"/>
    </location>
</feature>
<organism evidence="4 5">
    <name type="scientific">Arcanobacterium hippocoleae</name>
    <dbReference type="NCBI Taxonomy" id="149017"/>
    <lineage>
        <taxon>Bacteria</taxon>
        <taxon>Bacillati</taxon>
        <taxon>Actinomycetota</taxon>
        <taxon>Actinomycetes</taxon>
        <taxon>Actinomycetales</taxon>
        <taxon>Actinomycetaceae</taxon>
        <taxon>Arcanobacterium</taxon>
    </lineage>
</organism>
<evidence type="ECO:0000256" key="2">
    <source>
        <dbReference type="SAM" id="MobiDB-lite"/>
    </source>
</evidence>
<feature type="compositionally biased region" description="Low complexity" evidence="2">
    <location>
        <begin position="65"/>
        <end position="76"/>
    </location>
</feature>
<feature type="compositionally biased region" description="Low complexity" evidence="2">
    <location>
        <begin position="294"/>
        <end position="307"/>
    </location>
</feature>
<evidence type="ECO:0000256" key="3">
    <source>
        <dbReference type="SAM" id="Phobius"/>
    </source>
</evidence>
<accession>A0ABU1T443</accession>
<name>A0ABU1T443_9ACTO</name>
<keyword evidence="3" id="KW-0812">Transmembrane</keyword>
<gene>
    <name evidence="4" type="ORF">J2S36_001612</name>
</gene>
<dbReference type="Proteomes" id="UP001266099">
    <property type="component" value="Unassembled WGS sequence"/>
</dbReference>
<sequence>MKDSFTSVQKIAAVGIAATTVAVTPMAFADTASPAADIADSHRAERNIAANDREAKTDLKKQSETELQAAEAAETAAKSEVEKAAHVAEEKSKAVADTEKVLSAAQDAANKEQEGLLAAMGRQVDLERAIKANKDEARVLAQKIYDLAAQLEALPAPTEQELAAANNAISAEKKLAESILSEKNLAEQKLSQEKEAESQAVQDLVKAKAKVDALNRAKNEIDEIVKEKDATLKAKRAELQHLKDTQEARKQELKTQLAALEEEWKTVNASVNEANRALLQARDTKNAAQQSLDAAKGQSAQALQQKQSKTEKLAQKRSELASAVELEKIARDEVAKSDAAKNQKKAERDQLQEELQRVQKERNELKAKPGENQEKLAKVEAAFDQISKKYEALTQEYQLLKDAHYQHQQRAEKAKAQVTQLQKTVQEAEKELAQAESELQRKVELQRKAEAELQKREQEFTEKANAAIKLEERQQDFANRHKALAQEKNDLESGKTLAAAEEAVKVADKEKDIAIDKQYKFVLPAFKTELKNANDAKQEAELKVVAAQGKVAAAQQKLNDLIARADSQQRALDEAEKTLAKFQERQKAYEAKLAEKKSAAKMLGELRAVDAKLNSQLQSIQEQVLKAQEAVRKAKANLVQQQQSVSAALAQLDQARKLVASKQLTLAQRKAEVAKAKAKFALYHQQQKVVSSVADGKHLAGSKFKVMFSGFSPYSRNKVILASTPVELGVFEADAAGNFTVEVTTPFEAGAHSVTATNAWGDWARYEFNVNESKPMIPLQPAKPMIPMLGGKSELAQPKMQQPMGEAQKMLAQTGYDVISLGVMTAASVVTGAALLVSRRRGKHSI</sequence>
<feature type="compositionally biased region" description="Basic and acidic residues" evidence="2">
    <location>
        <begin position="49"/>
        <end position="64"/>
    </location>
</feature>
<dbReference type="RefSeq" id="WP_309957259.1">
    <property type="nucleotide sequence ID" value="NZ_JAVDUJ010000001.1"/>
</dbReference>
<comment type="caution">
    <text evidence="4">The sequence shown here is derived from an EMBL/GenBank/DDBJ whole genome shotgun (WGS) entry which is preliminary data.</text>
</comment>
<feature type="transmembrane region" description="Helical" evidence="3">
    <location>
        <begin position="818"/>
        <end position="837"/>
    </location>
</feature>
<keyword evidence="5" id="KW-1185">Reference proteome</keyword>
<feature type="region of interest" description="Disordered" evidence="2">
    <location>
        <begin position="49"/>
        <end position="96"/>
    </location>
</feature>
<feature type="compositionally biased region" description="Basic and acidic residues" evidence="2">
    <location>
        <begin position="77"/>
        <end position="96"/>
    </location>
</feature>
<evidence type="ECO:0000313" key="5">
    <source>
        <dbReference type="Proteomes" id="UP001266099"/>
    </source>
</evidence>
<reference evidence="4 5" key="1">
    <citation type="submission" date="2023-07" db="EMBL/GenBank/DDBJ databases">
        <title>Sequencing the genomes of 1000 actinobacteria strains.</title>
        <authorList>
            <person name="Klenk H.-P."/>
        </authorList>
    </citation>
    <scope>NUCLEOTIDE SEQUENCE [LARGE SCALE GENOMIC DNA]</scope>
    <source>
        <strain evidence="4 5">DSM 15539</strain>
    </source>
</reference>
<keyword evidence="3" id="KW-1133">Transmembrane helix</keyword>
<dbReference type="EMBL" id="JAVDUJ010000001">
    <property type="protein sequence ID" value="MDR6940069.1"/>
    <property type="molecule type" value="Genomic_DNA"/>
</dbReference>
<keyword evidence="3" id="KW-0472">Membrane</keyword>
<dbReference type="SUPFAM" id="SSF57997">
    <property type="entry name" value="Tropomyosin"/>
    <property type="match status" value="1"/>
</dbReference>